<name>A0A914XPL8_9BILA</name>
<dbReference type="GO" id="GO:0034663">
    <property type="term" value="C:endoplasmic reticulum chaperone complex"/>
    <property type="evidence" value="ECO:0007669"/>
    <property type="project" value="TreeGrafter"/>
</dbReference>
<dbReference type="InterPro" id="IPR013126">
    <property type="entry name" value="Hsp_70_fam"/>
</dbReference>
<dbReference type="Proteomes" id="UP000887566">
    <property type="component" value="Unplaced"/>
</dbReference>
<dbReference type="InterPro" id="IPR043129">
    <property type="entry name" value="ATPase_NBD"/>
</dbReference>
<evidence type="ECO:0000256" key="3">
    <source>
        <dbReference type="ARBA" id="ARBA00022840"/>
    </source>
</evidence>
<evidence type="ECO:0000256" key="2">
    <source>
        <dbReference type="ARBA" id="ARBA00022741"/>
    </source>
</evidence>
<dbReference type="AlphaFoldDB" id="A0A914XPL8"/>
<dbReference type="Gene3D" id="3.30.30.30">
    <property type="match status" value="1"/>
</dbReference>
<organism evidence="4 5">
    <name type="scientific">Plectus sambesii</name>
    <dbReference type="NCBI Taxonomy" id="2011161"/>
    <lineage>
        <taxon>Eukaryota</taxon>
        <taxon>Metazoa</taxon>
        <taxon>Ecdysozoa</taxon>
        <taxon>Nematoda</taxon>
        <taxon>Chromadorea</taxon>
        <taxon>Plectida</taxon>
        <taxon>Plectina</taxon>
        <taxon>Plectoidea</taxon>
        <taxon>Plectidae</taxon>
        <taxon>Plectus</taxon>
    </lineage>
</organism>
<dbReference type="GO" id="GO:0005524">
    <property type="term" value="F:ATP binding"/>
    <property type="evidence" value="ECO:0007669"/>
    <property type="project" value="UniProtKB-KW"/>
</dbReference>
<dbReference type="WBParaSite" id="PSAMB.scaffold956size38126.g9968.t1">
    <property type="protein sequence ID" value="PSAMB.scaffold956size38126.g9968.t1"/>
    <property type="gene ID" value="PSAMB.scaffold956size38126.g9968"/>
</dbReference>
<reference evidence="5" key="1">
    <citation type="submission" date="2022-11" db="UniProtKB">
        <authorList>
            <consortium name="WormBaseParasite"/>
        </authorList>
    </citation>
    <scope>IDENTIFICATION</scope>
</reference>
<dbReference type="PANTHER" id="PTHR45639">
    <property type="entry name" value="HSC70CB, ISOFORM G-RELATED"/>
    <property type="match status" value="1"/>
</dbReference>
<proteinExistence type="inferred from homology"/>
<evidence type="ECO:0000313" key="5">
    <source>
        <dbReference type="WBParaSite" id="PSAMB.scaffold956size38126.g9968.t1"/>
    </source>
</evidence>
<accession>A0A914XPL8</accession>
<dbReference type="Pfam" id="PF00012">
    <property type="entry name" value="HSP70"/>
    <property type="match status" value="1"/>
</dbReference>
<dbReference type="PANTHER" id="PTHR45639:SF34">
    <property type="entry name" value="CHAPERONE PROTEIN DNAK"/>
    <property type="match status" value="1"/>
</dbReference>
<dbReference type="SUPFAM" id="SSF53067">
    <property type="entry name" value="Actin-like ATPase domain"/>
    <property type="match status" value="2"/>
</dbReference>
<dbReference type="Gene3D" id="3.30.420.40">
    <property type="match status" value="2"/>
</dbReference>
<dbReference type="GO" id="GO:0140662">
    <property type="term" value="F:ATP-dependent protein folding chaperone"/>
    <property type="evidence" value="ECO:0007669"/>
    <property type="project" value="InterPro"/>
</dbReference>
<protein>
    <submittedName>
        <fullName evidence="5">Uncharacterized protein</fullName>
    </submittedName>
</protein>
<keyword evidence="2" id="KW-0547">Nucleotide-binding</keyword>
<dbReference type="Gene3D" id="3.90.640.10">
    <property type="entry name" value="Actin, Chain A, domain 4"/>
    <property type="match status" value="1"/>
</dbReference>
<evidence type="ECO:0000313" key="4">
    <source>
        <dbReference type="Proteomes" id="UP000887566"/>
    </source>
</evidence>
<sequence length="513" mass="56628">MTQSKIVAIDLGAYEMRISAVVNRQPTLLPLKNRKQKCSSTVAVKEGTVAVGDSAINNPPDAIAFGACRANGPPTSEVWFNQPNNGIYTFPSRPDDQWYRQQIIAELLKEAVIYASTYLKQKIDRVMITVPDNAGQHHRLLLLQAAEIAELNVVQLINQSTAAAAWYWTATNQISEHNALFVNFGASNISATVTVKSSDHIQPVSAAGDTTLGGEELTQQLMRYFLGKIDQKYIDKKKFIKQLRQDCEKAINELSASLEANVDVTFFDDLIYNEMLSRQQFESVCQTQFSKVNQIVNDAVRDFHKWAKENDKEPRIHRVFLFGGSSQNVVVAKIAEQALGPNNGDYQMEMSVIPEDAVALGAALLADLHGDPVRSKAIPNCVLEPLYCEVHGVGVRIAEIGDYLPIAYGRHPLITLPNPASLDFETVVVAGTVLLNESQISTLQKKSGRSVADQQQCVRLLAQLVKYFTNEERALSEPLTECAEGLAHAITDYIADAFESVIHHNASSVRFIG</sequence>
<comment type="similarity">
    <text evidence="1">Belongs to the heat shock protein 70 family.</text>
</comment>
<dbReference type="GO" id="GO:0030968">
    <property type="term" value="P:endoplasmic reticulum unfolded protein response"/>
    <property type="evidence" value="ECO:0007669"/>
    <property type="project" value="TreeGrafter"/>
</dbReference>
<evidence type="ECO:0000256" key="1">
    <source>
        <dbReference type="ARBA" id="ARBA00007381"/>
    </source>
</evidence>
<keyword evidence="4" id="KW-1185">Reference proteome</keyword>
<keyword evidence="3" id="KW-0067">ATP-binding</keyword>